<feature type="domain" description="N-acetyltransferase" evidence="4">
    <location>
        <begin position="718"/>
        <end position="872"/>
    </location>
</feature>
<dbReference type="Gene3D" id="3.40.50.720">
    <property type="entry name" value="NAD(P)-binding Rossmann-like Domain"/>
    <property type="match status" value="1"/>
</dbReference>
<dbReference type="Gene3D" id="3.30.470.20">
    <property type="entry name" value="ATP-grasp fold, B domain"/>
    <property type="match status" value="1"/>
</dbReference>
<dbReference type="GO" id="GO:0016747">
    <property type="term" value="F:acyltransferase activity, transferring groups other than amino-acyl groups"/>
    <property type="evidence" value="ECO:0007669"/>
    <property type="project" value="InterPro"/>
</dbReference>
<name>A0A1H7WA34_9BACT</name>
<dbReference type="InterPro" id="IPR003781">
    <property type="entry name" value="CoA-bd"/>
</dbReference>
<keyword evidence="3" id="KW-0067">ATP-binding</keyword>
<gene>
    <name evidence="5" type="ORF">SAMN04489760_10633</name>
</gene>
<dbReference type="PROSITE" id="PS51186">
    <property type="entry name" value="GNAT"/>
    <property type="match status" value="1"/>
</dbReference>
<evidence type="ECO:0000259" key="4">
    <source>
        <dbReference type="PROSITE" id="PS51186"/>
    </source>
</evidence>
<dbReference type="PANTHER" id="PTHR43334:SF1">
    <property type="entry name" value="3-HYDROXYPROPIONATE--COA LIGASE [ADP-FORMING]"/>
    <property type="match status" value="1"/>
</dbReference>
<reference evidence="5 6" key="1">
    <citation type="submission" date="2016-10" db="EMBL/GenBank/DDBJ databases">
        <authorList>
            <person name="de Groot N.N."/>
        </authorList>
    </citation>
    <scope>NUCLEOTIDE SEQUENCE [LARGE SCALE GENOMIC DNA]</scope>
    <source>
        <strain evidence="5 6">DSM 8423</strain>
    </source>
</reference>
<evidence type="ECO:0000313" key="6">
    <source>
        <dbReference type="Proteomes" id="UP000198744"/>
    </source>
</evidence>
<dbReference type="InterPro" id="IPR016102">
    <property type="entry name" value="Succinyl-CoA_synth-like"/>
</dbReference>
<dbReference type="SUPFAM" id="SSF52210">
    <property type="entry name" value="Succinyl-CoA synthetase domains"/>
    <property type="match status" value="2"/>
</dbReference>
<organism evidence="5 6">
    <name type="scientific">Syntrophus gentianae</name>
    <dbReference type="NCBI Taxonomy" id="43775"/>
    <lineage>
        <taxon>Bacteria</taxon>
        <taxon>Pseudomonadati</taxon>
        <taxon>Thermodesulfobacteriota</taxon>
        <taxon>Syntrophia</taxon>
        <taxon>Syntrophales</taxon>
        <taxon>Syntrophaceae</taxon>
        <taxon>Syntrophus</taxon>
    </lineage>
</organism>
<dbReference type="EMBL" id="FOBS01000006">
    <property type="protein sequence ID" value="SEM18370.1"/>
    <property type="molecule type" value="Genomic_DNA"/>
</dbReference>
<dbReference type="SMART" id="SM00881">
    <property type="entry name" value="CoA_binding"/>
    <property type="match status" value="1"/>
</dbReference>
<keyword evidence="6" id="KW-1185">Reference proteome</keyword>
<dbReference type="InterPro" id="IPR051538">
    <property type="entry name" value="Acyl-CoA_Synth/Transferase"/>
</dbReference>
<dbReference type="InterPro" id="IPR036291">
    <property type="entry name" value="NAD(P)-bd_dom_sf"/>
</dbReference>
<dbReference type="SUPFAM" id="SSF51735">
    <property type="entry name" value="NAD(P)-binding Rossmann-fold domains"/>
    <property type="match status" value="1"/>
</dbReference>
<dbReference type="GO" id="GO:0043758">
    <property type="term" value="F:acetate-CoA ligase (ADP-forming) activity"/>
    <property type="evidence" value="ECO:0007669"/>
    <property type="project" value="InterPro"/>
</dbReference>
<dbReference type="STRING" id="43775.SAMN04489760_10633"/>
<keyword evidence="5" id="KW-0808">Transferase</keyword>
<dbReference type="Proteomes" id="UP000198744">
    <property type="component" value="Unassembled WGS sequence"/>
</dbReference>
<evidence type="ECO:0000256" key="3">
    <source>
        <dbReference type="ARBA" id="ARBA00022840"/>
    </source>
</evidence>
<evidence type="ECO:0000256" key="2">
    <source>
        <dbReference type="ARBA" id="ARBA00022741"/>
    </source>
</evidence>
<dbReference type="Gene3D" id="3.40.630.30">
    <property type="match status" value="1"/>
</dbReference>
<dbReference type="Gene3D" id="3.40.50.261">
    <property type="entry name" value="Succinyl-CoA synthetase domains"/>
    <property type="match status" value="2"/>
</dbReference>
<accession>A0A1H7WA34</accession>
<dbReference type="Pfam" id="PF13302">
    <property type="entry name" value="Acetyltransf_3"/>
    <property type="match status" value="1"/>
</dbReference>
<dbReference type="PANTHER" id="PTHR43334">
    <property type="entry name" value="ACETATE--COA LIGASE [ADP-FORMING]"/>
    <property type="match status" value="1"/>
</dbReference>
<proteinExistence type="predicted"/>
<dbReference type="Pfam" id="PF13380">
    <property type="entry name" value="CoA_binding_2"/>
    <property type="match status" value="1"/>
</dbReference>
<dbReference type="OrthoDB" id="9801795at2"/>
<dbReference type="InterPro" id="IPR043938">
    <property type="entry name" value="Ligase_CoA_dom"/>
</dbReference>
<keyword evidence="2" id="KW-0547">Nucleotide-binding</keyword>
<keyword evidence="1" id="KW-0436">Ligase</keyword>
<protein>
    <submittedName>
        <fullName evidence="5">Acetyltransferase</fullName>
    </submittedName>
</protein>
<dbReference type="InterPro" id="IPR016181">
    <property type="entry name" value="Acyl_CoA_acyltransferase"/>
</dbReference>
<dbReference type="SUPFAM" id="SSF55729">
    <property type="entry name" value="Acyl-CoA N-acyltransferases (Nat)"/>
    <property type="match status" value="1"/>
</dbReference>
<dbReference type="AlphaFoldDB" id="A0A1H7WA34"/>
<dbReference type="InterPro" id="IPR032875">
    <property type="entry name" value="Succ_CoA_lig_flav_dom"/>
</dbReference>
<evidence type="ECO:0000313" key="5">
    <source>
        <dbReference type="EMBL" id="SEM18370.1"/>
    </source>
</evidence>
<dbReference type="GO" id="GO:0005524">
    <property type="term" value="F:ATP binding"/>
    <property type="evidence" value="ECO:0007669"/>
    <property type="project" value="UniProtKB-KW"/>
</dbReference>
<dbReference type="SUPFAM" id="SSF56059">
    <property type="entry name" value="Glutathione synthetase ATP-binding domain-like"/>
    <property type="match status" value="1"/>
</dbReference>
<dbReference type="InterPro" id="IPR000182">
    <property type="entry name" value="GNAT_dom"/>
</dbReference>
<dbReference type="Pfam" id="PF13607">
    <property type="entry name" value="Succ_CoA_lig"/>
    <property type="match status" value="1"/>
</dbReference>
<dbReference type="Pfam" id="PF19045">
    <property type="entry name" value="Ligase_CoA_2"/>
    <property type="match status" value="1"/>
</dbReference>
<evidence type="ECO:0000256" key="1">
    <source>
        <dbReference type="ARBA" id="ARBA00022598"/>
    </source>
</evidence>
<dbReference type="Pfam" id="PF13549">
    <property type="entry name" value="ATP-grasp_5"/>
    <property type="match status" value="1"/>
</dbReference>
<sequence>MVLMGSLREMLNPESVALIGATEKENSVGRTVLANLSRTTNRPLYPVNPHRKTILGVPCFPSIRDVPSRVSLAVIVTPAPTVPGIIEECGEAGVSVAIILSSDFKEAEIKELTEKILAVRKKFGMRTIGPNSLGVILPHNGLNATFLKTNPKPGNIALIAPVLGDAILDWGDTMGIGFSMFASLGSRIDVGYGDLIDFLTYHYSTRSLMIYMETVGDAKRFISAARGFALSKPIVVLKPGRSKAGTSFIERHAGKQTGNDHVYDAVFRRVGIVRVAEVMDLFNMAKVLDSRHLPRGPRLAVITNAGDMGIMATDTLTQLGGTLATISSSKIDKRDVFLPDQWRRDDPVDMGGESDARRYMNTLDVCLGDEGVDGILVIYTPRVFAGAMDLAQAIIQKSRKTEKPILVTWVGGARAAEGRRILLHNNIPACATPEEAVKTYLYMYRYHRNIQLIYETPTEVISTGAPLLNFLKTVVRKAIKEKKNTLTGQHALDLLKNYRIRTLRTAIVTNIDSLRREIQKVGLPLFLKIRPLHGEIEEQVIPLTVSEDVDDACRKARQRSSVEDVEIILQKQPPPNAHRLKLESRRDPEFLTVLAISPGIGGSEDACIGLPPLNQTLARRLLEGVGIYPVLKNNYVGQQALSRLEDTLLSFSNLVVDFSEIESMELVLWVGNSDVLAGDVRVTLARAYDDSTLYPHLVITPYPSHYVTTWNLPNGTEVLLRPIRPEDKLMSQEMLATLSEEALRNRYFGVRDITDDLVLRSCNMDYDREIAILAEIRDGGKKWMIGGSRLIHHPDTGKGEFAILVHDEYHGMGLGAKLIDILIGIAQDKHLKEIEGLVLSENEKMLGLCRKLGFQVKPEPDGVSKVILSLDA</sequence>